<feature type="non-terminal residue" evidence="2">
    <location>
        <position position="104"/>
    </location>
</feature>
<feature type="compositionally biased region" description="Polar residues" evidence="1">
    <location>
        <begin position="1"/>
        <end position="12"/>
    </location>
</feature>
<evidence type="ECO:0000256" key="1">
    <source>
        <dbReference type="SAM" id="MobiDB-lite"/>
    </source>
</evidence>
<dbReference type="EMBL" id="BSDZ01000022">
    <property type="protein sequence ID" value="GLI65085.1"/>
    <property type="molecule type" value="Genomic_DNA"/>
</dbReference>
<evidence type="ECO:0000313" key="2">
    <source>
        <dbReference type="EMBL" id="GLI65085.1"/>
    </source>
</evidence>
<evidence type="ECO:0000313" key="3">
    <source>
        <dbReference type="Proteomes" id="UP001165090"/>
    </source>
</evidence>
<dbReference type="Proteomes" id="UP001165090">
    <property type="component" value="Unassembled WGS sequence"/>
</dbReference>
<gene>
    <name evidence="2" type="ORF">VaNZ11_008521</name>
</gene>
<protein>
    <submittedName>
        <fullName evidence="2">Uncharacterized protein</fullName>
    </submittedName>
</protein>
<sequence>MVPSLPLTSLPNPDTAPPLHPRNPTVSPLRSHPFPVAAPPLPRLATAGAAGANHHDGSSSPPSLRPHQPLTAPTASPPDYSLAMSASIFLSFGFSMSTRLPAPA</sequence>
<reference evidence="2 3" key="1">
    <citation type="journal article" date="2023" name="IScience">
        <title>Expanded male sex-determining region conserved during the evolution of homothallism in the green alga Volvox.</title>
        <authorList>
            <person name="Yamamoto K."/>
            <person name="Matsuzaki R."/>
            <person name="Mahakham W."/>
            <person name="Heman W."/>
            <person name="Sekimoto H."/>
            <person name="Kawachi M."/>
            <person name="Minakuchi Y."/>
            <person name="Toyoda A."/>
            <person name="Nozaki H."/>
        </authorList>
    </citation>
    <scope>NUCLEOTIDE SEQUENCE [LARGE SCALE GENOMIC DNA]</scope>
    <source>
        <strain evidence="2 3">NIES-4468</strain>
    </source>
</reference>
<comment type="caution">
    <text evidence="2">The sequence shown here is derived from an EMBL/GenBank/DDBJ whole genome shotgun (WGS) entry which is preliminary data.</text>
</comment>
<feature type="region of interest" description="Disordered" evidence="1">
    <location>
        <begin position="1"/>
        <end position="77"/>
    </location>
</feature>
<keyword evidence="3" id="KW-1185">Reference proteome</keyword>
<proteinExistence type="predicted"/>
<organism evidence="2 3">
    <name type="scientific">Volvox africanus</name>
    <dbReference type="NCBI Taxonomy" id="51714"/>
    <lineage>
        <taxon>Eukaryota</taxon>
        <taxon>Viridiplantae</taxon>
        <taxon>Chlorophyta</taxon>
        <taxon>core chlorophytes</taxon>
        <taxon>Chlorophyceae</taxon>
        <taxon>CS clade</taxon>
        <taxon>Chlamydomonadales</taxon>
        <taxon>Volvocaceae</taxon>
        <taxon>Volvox</taxon>
    </lineage>
</organism>
<name>A0ABQ5S5A2_9CHLO</name>
<accession>A0ABQ5S5A2</accession>